<organism evidence="3 4">
    <name type="scientific">Dyadobacter soli</name>
    <dbReference type="NCBI Taxonomy" id="659014"/>
    <lineage>
        <taxon>Bacteria</taxon>
        <taxon>Pseudomonadati</taxon>
        <taxon>Bacteroidota</taxon>
        <taxon>Cytophagia</taxon>
        <taxon>Cytophagales</taxon>
        <taxon>Spirosomataceae</taxon>
        <taxon>Dyadobacter</taxon>
    </lineage>
</organism>
<evidence type="ECO:0000256" key="2">
    <source>
        <dbReference type="SAM" id="SignalP"/>
    </source>
</evidence>
<sequence length="209" mass="23507">MKKLMLFFLLGAASLAPCNAQTQEVTQLILNLEKLRELRKILKELKKGYDILFEGYTKIRDLSRGNFKLHEAFLDGLLQVSPGVKSYGRIADIVKMQLEILNECRTARAGLAASGSFTTKELDYLAQVYSDLIAGSIKNLDALTNVITAKKLRASDDERLAMIDQIHSEMSEKLVFLRHVNSNNSLLAAQRKDERASIETTETIYDIKP</sequence>
<dbReference type="AlphaFoldDB" id="A0A1G7MH56"/>
<proteinExistence type="predicted"/>
<keyword evidence="2" id="KW-0732">Signal</keyword>
<feature type="chain" id="PRO_5011551716" description="TerB family tellurite resistance protein" evidence="2">
    <location>
        <begin position="21"/>
        <end position="209"/>
    </location>
</feature>
<evidence type="ECO:0008006" key="5">
    <source>
        <dbReference type="Google" id="ProtNLM"/>
    </source>
</evidence>
<evidence type="ECO:0000313" key="4">
    <source>
        <dbReference type="Proteomes" id="UP000198748"/>
    </source>
</evidence>
<dbReference type="OrthoDB" id="826958at2"/>
<evidence type="ECO:0000313" key="3">
    <source>
        <dbReference type="EMBL" id="SDF61055.1"/>
    </source>
</evidence>
<dbReference type="Proteomes" id="UP000198748">
    <property type="component" value="Unassembled WGS sequence"/>
</dbReference>
<feature type="coiled-coil region" evidence="1">
    <location>
        <begin position="18"/>
        <end position="45"/>
    </location>
</feature>
<accession>A0A1G7MH56</accession>
<name>A0A1G7MH56_9BACT</name>
<reference evidence="4" key="1">
    <citation type="submission" date="2016-10" db="EMBL/GenBank/DDBJ databases">
        <authorList>
            <person name="Varghese N."/>
            <person name="Submissions S."/>
        </authorList>
    </citation>
    <scope>NUCLEOTIDE SEQUENCE [LARGE SCALE GENOMIC DNA]</scope>
    <source>
        <strain evidence="4">DSM 25329</strain>
    </source>
</reference>
<dbReference type="STRING" id="659014.SAMN04487996_111267"/>
<feature type="signal peptide" evidence="2">
    <location>
        <begin position="1"/>
        <end position="20"/>
    </location>
</feature>
<protein>
    <recommendedName>
        <fullName evidence="5">TerB family tellurite resistance protein</fullName>
    </recommendedName>
</protein>
<gene>
    <name evidence="3" type="ORF">SAMN04487996_111267</name>
</gene>
<evidence type="ECO:0000256" key="1">
    <source>
        <dbReference type="SAM" id="Coils"/>
    </source>
</evidence>
<keyword evidence="4" id="KW-1185">Reference proteome</keyword>
<keyword evidence="1" id="KW-0175">Coiled coil</keyword>
<dbReference type="EMBL" id="FNAN01000011">
    <property type="protein sequence ID" value="SDF61055.1"/>
    <property type="molecule type" value="Genomic_DNA"/>
</dbReference>
<dbReference type="RefSeq" id="WP_090153638.1">
    <property type="nucleotide sequence ID" value="NZ_FNAN01000011.1"/>
</dbReference>